<dbReference type="EC" id="2.7.7.49" evidence="1"/>
<dbReference type="PROSITE" id="PS50994">
    <property type="entry name" value="INTEGRASE"/>
    <property type="match status" value="1"/>
</dbReference>
<organism evidence="13">
    <name type="scientific">Photinus pyralis</name>
    <name type="common">Common eastern firefly</name>
    <name type="synonym">Lampyris pyralis</name>
    <dbReference type="NCBI Taxonomy" id="7054"/>
    <lineage>
        <taxon>Eukaryota</taxon>
        <taxon>Metazoa</taxon>
        <taxon>Ecdysozoa</taxon>
        <taxon>Arthropoda</taxon>
        <taxon>Hexapoda</taxon>
        <taxon>Insecta</taxon>
        <taxon>Pterygota</taxon>
        <taxon>Neoptera</taxon>
        <taxon>Endopterygota</taxon>
        <taxon>Coleoptera</taxon>
        <taxon>Polyphaga</taxon>
        <taxon>Elateriformia</taxon>
        <taxon>Elateroidea</taxon>
        <taxon>Lampyridae</taxon>
        <taxon>Lampyrinae</taxon>
        <taxon>Photinus</taxon>
    </lineage>
</organism>
<dbReference type="PANTHER" id="PTHR37984:SF5">
    <property type="entry name" value="PROTEIN NYNRIN-LIKE"/>
    <property type="match status" value="1"/>
</dbReference>
<feature type="region of interest" description="Disordered" evidence="9">
    <location>
        <begin position="1287"/>
        <end position="1328"/>
    </location>
</feature>
<evidence type="ECO:0000256" key="3">
    <source>
        <dbReference type="ARBA" id="ARBA00022695"/>
    </source>
</evidence>
<keyword evidence="8" id="KW-0175">Coiled coil</keyword>
<dbReference type="Pfam" id="PF00078">
    <property type="entry name" value="RVT_1"/>
    <property type="match status" value="1"/>
</dbReference>
<protein>
    <recommendedName>
        <fullName evidence="1">RNA-directed DNA polymerase</fullName>
        <ecNumber evidence="1">2.7.7.49</ecNumber>
    </recommendedName>
</protein>
<evidence type="ECO:0000256" key="1">
    <source>
        <dbReference type="ARBA" id="ARBA00012493"/>
    </source>
</evidence>
<keyword evidence="5" id="KW-0255">Endonuclease</keyword>
<reference evidence="13" key="1">
    <citation type="journal article" date="2016" name="Sci. Rep.">
        <title>Molecular characterization of firefly nuptial gifts: a multi-omics approach sheds light on postcopulatory sexual selection.</title>
        <authorList>
            <person name="Al-Wathiqui N."/>
            <person name="Fallon T.R."/>
            <person name="South A."/>
            <person name="Weng J.K."/>
            <person name="Lewis S.M."/>
        </authorList>
    </citation>
    <scope>NUCLEOTIDE SEQUENCE</scope>
</reference>
<dbReference type="GO" id="GO:0003964">
    <property type="term" value="F:RNA-directed DNA polymerase activity"/>
    <property type="evidence" value="ECO:0007669"/>
    <property type="project" value="UniProtKB-KW"/>
</dbReference>
<evidence type="ECO:0000256" key="6">
    <source>
        <dbReference type="ARBA" id="ARBA00022801"/>
    </source>
</evidence>
<name>A0A1Y1K5V5_PHOPY</name>
<dbReference type="InterPro" id="IPR041373">
    <property type="entry name" value="RT_RNaseH"/>
</dbReference>
<proteinExistence type="predicted"/>
<dbReference type="PROSITE" id="PS50175">
    <property type="entry name" value="ASP_PROT_RETROV"/>
    <property type="match status" value="1"/>
</dbReference>
<dbReference type="Gene3D" id="3.30.420.10">
    <property type="entry name" value="Ribonuclease H-like superfamily/Ribonuclease H"/>
    <property type="match status" value="1"/>
</dbReference>
<dbReference type="InterPro" id="IPR001995">
    <property type="entry name" value="Peptidase_A2_cat"/>
</dbReference>
<dbReference type="Pfam" id="PF00665">
    <property type="entry name" value="rve"/>
    <property type="match status" value="1"/>
</dbReference>
<evidence type="ECO:0000256" key="5">
    <source>
        <dbReference type="ARBA" id="ARBA00022759"/>
    </source>
</evidence>
<dbReference type="SUPFAM" id="SSF53098">
    <property type="entry name" value="Ribonuclease H-like"/>
    <property type="match status" value="1"/>
</dbReference>
<dbReference type="CDD" id="cd09274">
    <property type="entry name" value="RNase_HI_RT_Ty3"/>
    <property type="match status" value="1"/>
</dbReference>
<evidence type="ECO:0000256" key="4">
    <source>
        <dbReference type="ARBA" id="ARBA00022722"/>
    </source>
</evidence>
<dbReference type="GO" id="GO:0004190">
    <property type="term" value="F:aspartic-type endopeptidase activity"/>
    <property type="evidence" value="ECO:0007669"/>
    <property type="project" value="InterPro"/>
</dbReference>
<evidence type="ECO:0000259" key="11">
    <source>
        <dbReference type="PROSITE" id="PS50878"/>
    </source>
</evidence>
<dbReference type="GO" id="GO:0015074">
    <property type="term" value="P:DNA integration"/>
    <property type="evidence" value="ECO:0007669"/>
    <property type="project" value="InterPro"/>
</dbReference>
<dbReference type="GO" id="GO:0003676">
    <property type="term" value="F:nucleic acid binding"/>
    <property type="evidence" value="ECO:0007669"/>
    <property type="project" value="InterPro"/>
</dbReference>
<dbReference type="GO" id="GO:0006508">
    <property type="term" value="P:proteolysis"/>
    <property type="evidence" value="ECO:0007669"/>
    <property type="project" value="InterPro"/>
</dbReference>
<dbReference type="GO" id="GO:0042575">
    <property type="term" value="C:DNA polymerase complex"/>
    <property type="evidence" value="ECO:0007669"/>
    <property type="project" value="UniProtKB-ARBA"/>
</dbReference>
<evidence type="ECO:0000256" key="7">
    <source>
        <dbReference type="ARBA" id="ARBA00022918"/>
    </source>
</evidence>
<keyword evidence="2" id="KW-0808">Transferase</keyword>
<dbReference type="CDD" id="cd01647">
    <property type="entry name" value="RT_LTR"/>
    <property type="match status" value="1"/>
</dbReference>
<evidence type="ECO:0000256" key="2">
    <source>
        <dbReference type="ARBA" id="ARBA00022679"/>
    </source>
</evidence>
<dbReference type="InterPro" id="IPR036397">
    <property type="entry name" value="RNaseH_sf"/>
</dbReference>
<dbReference type="Gene3D" id="1.10.340.70">
    <property type="match status" value="1"/>
</dbReference>
<evidence type="ECO:0000259" key="10">
    <source>
        <dbReference type="PROSITE" id="PS50175"/>
    </source>
</evidence>
<dbReference type="FunFam" id="1.10.340.70:FF:000003">
    <property type="entry name" value="Protein CBG25708"/>
    <property type="match status" value="1"/>
</dbReference>
<sequence length="1328" mass="151939">MANLVGSIEQFDEKNKGDFVSYMERMEQFFLINDSLSTKQSALFITLAGPQVYSTLKNLIAPEDPTKKSFKEIKEALLKHYAPTKSETAERFEFYKATQNPEQSVSQFIMHIRKLANSCNFGSFLDQALRDKLVCGISSEQTQRRLLCEKDLTFSKACQMAIAIESAENQAKALKGGLVEKVTDHVSESSRRSVSSQWRPKGRGQPSMSSTSQPRQSGRGKCRHCGRFHDESRCRARDWKCFTCNRQGHTSVVCWKKNGVKCVNEEEQETSTEEDEINKISTLVCNNVKSVNSSVLLKEMLVNDKPVLMEVDTGASVTVMSSEKFNKLFPLLTLAEHKAKLRGVSGQELNVLGQVIVDVKLSSQDKNVFRLPLIIIDNECRYTLLGRSWLDILYPDWKNCIANINPNVSELYVERFKKDFNTVFDVDRLSFIKDVRVKLVLKENAVPIFHAPYRIPYSIKEAVEMELKEMLESGVLEKTKYSEWASPIVVVPRKSSKKIRICVDFKVTLNPNLKTEHYPLPLCEDIFNTVSKGKYFTTLDLSNAYLQLQVSPESRELLTINTHLGLFRFTRLPFGITSAPAIFQSVMDNILKDIPSCACYIDDIIISGQTIDECRDNVRKVLEKLQLHNVKVNLSKCHFFQESIECLGHVIDGNGIRPMKAKIDEICSKKPPTDLTQLRSFLGLLNYYNKFLPMASSELKLLYDLERKNIPFVWTNEHQRVFEKCKNMIVNSNLLVHYDVKKPIVIAVDASQYGVGAVMSHLSDGVEHPIMFASSTLSNSEKNYAQIQKEALAIMFAVRKFHKYIYGRKFTLITDHLPLRTILNVKTGIPTLAASRLQRWALELSAYDYEIKYKKGNENANADFFSRLPSESILNEDVLSFSEFNEIPLSVTDVSMSTKKDKVIARVLEYTKKGWPDKLPDLGLKDYFSKRHELNIENECLLWGNRLVIPFDLREKVLEILHSQHIGIARMKMLARSEVWWPSMDLHIEEHVKRCEMCQLHQNKPIDVPYTPWSKTSKSWKRLHIDFLQFKQYHFLIVVDSHSKWLDIYLMKHGTDSSKTIEKLRQSFLHFGIPEEIVSDNGPPFSGEEYKKFCSSNGINCLLTPPLHACSNGLAEKNVQTVKQALRKSLLNPNNSTKSIQLILDNFIFKHRNTPSVSTGISPASIMLKQQPRTKLTMLKTKLSSTLKEREEKVKIYEDRRRTKLREFVENEKVLAYIIQGRKPVWMEGVVMQRVSAVTYLIKLNGNIRLMHADHLKKSYISENITLPYEDLPDILIPTAQEKPSEPLIAQPSTSVPKPTVQPSLPLSHPVPLRRSAREIKAPSKLNL</sequence>
<dbReference type="InterPro" id="IPR001584">
    <property type="entry name" value="Integrase_cat-core"/>
</dbReference>
<keyword evidence="7" id="KW-0695">RNA-directed DNA polymerase</keyword>
<dbReference type="Gene3D" id="3.10.10.10">
    <property type="entry name" value="HIV Type 1 Reverse Transcriptase, subunit A, domain 1"/>
    <property type="match status" value="1"/>
</dbReference>
<dbReference type="PANTHER" id="PTHR37984">
    <property type="entry name" value="PROTEIN CBG26694"/>
    <property type="match status" value="1"/>
</dbReference>
<dbReference type="InterPro" id="IPR041588">
    <property type="entry name" value="Integrase_H2C2"/>
</dbReference>
<dbReference type="Pfam" id="PF17917">
    <property type="entry name" value="RT_RNaseH"/>
    <property type="match status" value="1"/>
</dbReference>
<dbReference type="PROSITE" id="PS50878">
    <property type="entry name" value="RT_POL"/>
    <property type="match status" value="1"/>
</dbReference>
<dbReference type="GO" id="GO:0004519">
    <property type="term" value="F:endonuclease activity"/>
    <property type="evidence" value="ECO:0007669"/>
    <property type="project" value="UniProtKB-KW"/>
</dbReference>
<feature type="coiled-coil region" evidence="8">
    <location>
        <begin position="1180"/>
        <end position="1207"/>
    </location>
</feature>
<feature type="compositionally biased region" description="Polar residues" evidence="9">
    <location>
        <begin position="1291"/>
        <end position="1305"/>
    </location>
</feature>
<dbReference type="InterPro" id="IPR043128">
    <property type="entry name" value="Rev_trsase/Diguanyl_cyclase"/>
</dbReference>
<feature type="domain" description="Integrase catalytic" evidence="12">
    <location>
        <begin position="1008"/>
        <end position="1171"/>
    </location>
</feature>
<keyword evidence="3" id="KW-0548">Nucleotidyltransferase</keyword>
<dbReference type="Gene3D" id="2.40.70.10">
    <property type="entry name" value="Acid Proteases"/>
    <property type="match status" value="1"/>
</dbReference>
<dbReference type="Gene3D" id="3.30.70.270">
    <property type="match status" value="2"/>
</dbReference>
<dbReference type="Pfam" id="PF17921">
    <property type="entry name" value="Integrase_H2C2"/>
    <property type="match status" value="1"/>
</dbReference>
<feature type="domain" description="Peptidase A2" evidence="10">
    <location>
        <begin position="307"/>
        <end position="389"/>
    </location>
</feature>
<dbReference type="FunFam" id="3.30.70.270:FF:000020">
    <property type="entry name" value="Transposon Tf2-6 polyprotein-like Protein"/>
    <property type="match status" value="1"/>
</dbReference>
<feature type="compositionally biased region" description="Polar residues" evidence="9">
    <location>
        <begin position="206"/>
        <end position="216"/>
    </location>
</feature>
<dbReference type="InterPro" id="IPR000477">
    <property type="entry name" value="RT_dom"/>
</dbReference>
<dbReference type="Gene3D" id="3.10.20.370">
    <property type="match status" value="1"/>
</dbReference>
<feature type="region of interest" description="Disordered" evidence="9">
    <location>
        <begin position="184"/>
        <end position="223"/>
    </location>
</feature>
<keyword evidence="4" id="KW-0540">Nuclease</keyword>
<dbReference type="FunFam" id="3.10.20.370:FF:000001">
    <property type="entry name" value="Retrovirus-related Pol polyprotein from transposon 17.6-like protein"/>
    <property type="match status" value="1"/>
</dbReference>
<dbReference type="SUPFAM" id="SSF56672">
    <property type="entry name" value="DNA/RNA polymerases"/>
    <property type="match status" value="1"/>
</dbReference>
<evidence type="ECO:0000313" key="13">
    <source>
        <dbReference type="EMBL" id="JAV55075.1"/>
    </source>
</evidence>
<accession>A0A1Y1K5V5</accession>
<dbReference type="InterPro" id="IPR021109">
    <property type="entry name" value="Peptidase_aspartic_dom_sf"/>
</dbReference>
<dbReference type="Pfam" id="PF13975">
    <property type="entry name" value="gag-asp_proteas"/>
    <property type="match status" value="1"/>
</dbReference>
<dbReference type="EMBL" id="GEZM01096183">
    <property type="protein sequence ID" value="JAV55075.1"/>
    <property type="molecule type" value="Transcribed_RNA"/>
</dbReference>
<keyword evidence="6" id="KW-0378">Hydrolase</keyword>
<evidence type="ECO:0000256" key="9">
    <source>
        <dbReference type="SAM" id="MobiDB-lite"/>
    </source>
</evidence>
<dbReference type="InterPro" id="IPR043502">
    <property type="entry name" value="DNA/RNA_pol_sf"/>
</dbReference>
<feature type="domain" description="Reverse transcriptase" evidence="11">
    <location>
        <begin position="472"/>
        <end position="651"/>
    </location>
</feature>
<evidence type="ECO:0000256" key="8">
    <source>
        <dbReference type="SAM" id="Coils"/>
    </source>
</evidence>
<dbReference type="InterPro" id="IPR050951">
    <property type="entry name" value="Retrovirus_Pol_polyprotein"/>
</dbReference>
<evidence type="ECO:0000259" key="12">
    <source>
        <dbReference type="PROSITE" id="PS50994"/>
    </source>
</evidence>
<dbReference type="SUPFAM" id="SSF50630">
    <property type="entry name" value="Acid proteases"/>
    <property type="match status" value="1"/>
</dbReference>
<dbReference type="InterPro" id="IPR012337">
    <property type="entry name" value="RNaseH-like_sf"/>
</dbReference>